<evidence type="ECO:0000313" key="9">
    <source>
        <dbReference type="Proteomes" id="UP001054945"/>
    </source>
</evidence>
<organism evidence="8 9">
    <name type="scientific">Caerostris extrusa</name>
    <name type="common">Bark spider</name>
    <name type="synonym">Caerostris bankana</name>
    <dbReference type="NCBI Taxonomy" id="172846"/>
    <lineage>
        <taxon>Eukaryota</taxon>
        <taxon>Metazoa</taxon>
        <taxon>Ecdysozoa</taxon>
        <taxon>Arthropoda</taxon>
        <taxon>Chelicerata</taxon>
        <taxon>Arachnida</taxon>
        <taxon>Araneae</taxon>
        <taxon>Araneomorphae</taxon>
        <taxon>Entelegynae</taxon>
        <taxon>Araneoidea</taxon>
        <taxon>Araneidae</taxon>
        <taxon>Caerostris</taxon>
    </lineage>
</organism>
<dbReference type="GO" id="GO:0016020">
    <property type="term" value="C:membrane"/>
    <property type="evidence" value="ECO:0007669"/>
    <property type="project" value="UniProtKB-SubCell"/>
</dbReference>
<keyword evidence="5" id="KW-0472">Membrane</keyword>
<keyword evidence="3" id="KW-0677">Repeat</keyword>
<dbReference type="InterPro" id="IPR037721">
    <property type="entry name" value="Ferlin"/>
</dbReference>
<dbReference type="InterPro" id="IPR035892">
    <property type="entry name" value="C2_domain_sf"/>
</dbReference>
<feature type="domain" description="C2" evidence="7">
    <location>
        <begin position="2"/>
        <end position="45"/>
    </location>
</feature>
<dbReference type="GO" id="GO:0007009">
    <property type="term" value="P:plasma membrane organization"/>
    <property type="evidence" value="ECO:0007669"/>
    <property type="project" value="TreeGrafter"/>
</dbReference>
<dbReference type="AlphaFoldDB" id="A0AAV4RSL2"/>
<dbReference type="EMBL" id="BPLR01008404">
    <property type="protein sequence ID" value="GIY24397.1"/>
    <property type="molecule type" value="Genomic_DNA"/>
</dbReference>
<keyword evidence="2" id="KW-0812">Transmembrane</keyword>
<proteinExistence type="predicted"/>
<evidence type="ECO:0000256" key="1">
    <source>
        <dbReference type="ARBA" id="ARBA00004167"/>
    </source>
</evidence>
<dbReference type="InterPro" id="IPR000008">
    <property type="entry name" value="C2_dom"/>
</dbReference>
<comment type="caution">
    <text evidence="8">The sequence shown here is derived from an EMBL/GenBank/DDBJ whole genome shotgun (WGS) entry which is preliminary data.</text>
</comment>
<evidence type="ECO:0000256" key="4">
    <source>
        <dbReference type="ARBA" id="ARBA00022989"/>
    </source>
</evidence>
<evidence type="ECO:0000259" key="7">
    <source>
        <dbReference type="Pfam" id="PF00168"/>
    </source>
</evidence>
<sequence length="178" mass="20114">MIKATNLEPSDVTNTTDAYVVLQLGKQRLSDKENYVSKQLNPVFGKGRTQSSLIIRSPNLVTIIACDSKKICLSTWITKNNWIFSETRKPEFFRYETTITNTAFSKLMGCFIPDFPLSRLRITEKKMFRIRCQLSFGLHPARAAIRLEPGGAGRAHRGDSDRPGEPILQQAQSHLRTG</sequence>
<feature type="region of interest" description="Disordered" evidence="6">
    <location>
        <begin position="149"/>
        <end position="178"/>
    </location>
</feature>
<evidence type="ECO:0000256" key="5">
    <source>
        <dbReference type="ARBA" id="ARBA00023136"/>
    </source>
</evidence>
<keyword evidence="9" id="KW-1185">Reference proteome</keyword>
<evidence type="ECO:0000256" key="2">
    <source>
        <dbReference type="ARBA" id="ARBA00022692"/>
    </source>
</evidence>
<accession>A0AAV4RSL2</accession>
<dbReference type="PANTHER" id="PTHR12546:SF60">
    <property type="entry name" value="MISFIRE, ISOFORM F"/>
    <property type="match status" value="1"/>
</dbReference>
<name>A0AAV4RSL2_CAEEX</name>
<evidence type="ECO:0000256" key="3">
    <source>
        <dbReference type="ARBA" id="ARBA00022737"/>
    </source>
</evidence>
<reference evidence="8 9" key="1">
    <citation type="submission" date="2021-06" db="EMBL/GenBank/DDBJ databases">
        <title>Caerostris extrusa draft genome.</title>
        <authorList>
            <person name="Kono N."/>
            <person name="Arakawa K."/>
        </authorList>
    </citation>
    <scope>NUCLEOTIDE SEQUENCE [LARGE SCALE GENOMIC DNA]</scope>
</reference>
<keyword evidence="4" id="KW-1133">Transmembrane helix</keyword>
<dbReference type="Gene3D" id="2.60.40.150">
    <property type="entry name" value="C2 domain"/>
    <property type="match status" value="1"/>
</dbReference>
<dbReference type="Pfam" id="PF00168">
    <property type="entry name" value="C2"/>
    <property type="match status" value="1"/>
</dbReference>
<comment type="subcellular location">
    <subcellularLocation>
        <location evidence="1">Membrane</location>
        <topology evidence="1">Single-pass membrane protein</topology>
    </subcellularLocation>
</comment>
<dbReference type="Proteomes" id="UP001054945">
    <property type="component" value="Unassembled WGS sequence"/>
</dbReference>
<gene>
    <name evidence="8" type="ORF">CEXT_700331</name>
</gene>
<evidence type="ECO:0000256" key="6">
    <source>
        <dbReference type="SAM" id="MobiDB-lite"/>
    </source>
</evidence>
<protein>
    <recommendedName>
        <fullName evidence="7">C2 domain-containing protein</fullName>
    </recommendedName>
</protein>
<dbReference type="SUPFAM" id="SSF49562">
    <property type="entry name" value="C2 domain (Calcium/lipid-binding domain, CaLB)"/>
    <property type="match status" value="1"/>
</dbReference>
<dbReference type="PANTHER" id="PTHR12546">
    <property type="entry name" value="FER-1-LIKE"/>
    <property type="match status" value="1"/>
</dbReference>
<evidence type="ECO:0000313" key="8">
    <source>
        <dbReference type="EMBL" id="GIY24397.1"/>
    </source>
</evidence>
<feature type="compositionally biased region" description="Polar residues" evidence="6">
    <location>
        <begin position="169"/>
        <end position="178"/>
    </location>
</feature>